<reference evidence="2 3" key="1">
    <citation type="submission" date="2023-07" db="EMBL/GenBank/DDBJ databases">
        <title>Sorghum-associated microbial communities from plants grown in Nebraska, USA.</title>
        <authorList>
            <person name="Schachtman D."/>
        </authorList>
    </citation>
    <scope>NUCLEOTIDE SEQUENCE [LARGE SCALE GENOMIC DNA]</scope>
    <source>
        <strain evidence="2 3">DS2154</strain>
    </source>
</reference>
<evidence type="ECO:0000313" key="2">
    <source>
        <dbReference type="EMBL" id="MDR6531568.1"/>
    </source>
</evidence>
<organism evidence="2 3">
    <name type="scientific">Caulobacter rhizosphaerae</name>
    <dbReference type="NCBI Taxonomy" id="2010972"/>
    <lineage>
        <taxon>Bacteria</taxon>
        <taxon>Pseudomonadati</taxon>
        <taxon>Pseudomonadota</taxon>
        <taxon>Alphaproteobacteria</taxon>
        <taxon>Caulobacterales</taxon>
        <taxon>Caulobacteraceae</taxon>
        <taxon>Caulobacter</taxon>
    </lineage>
</organism>
<gene>
    <name evidence="2" type="ORF">J2800_002315</name>
</gene>
<dbReference type="Pfam" id="PF06170">
    <property type="entry name" value="DUF983"/>
    <property type="match status" value="1"/>
</dbReference>
<protein>
    <submittedName>
        <fullName evidence="2">Uncharacterized protein (DUF983 family)</fullName>
    </submittedName>
</protein>
<comment type="caution">
    <text evidence="2">The sequence shown here is derived from an EMBL/GenBank/DDBJ whole genome shotgun (WGS) entry which is preliminary data.</text>
</comment>
<dbReference type="Proteomes" id="UP001262754">
    <property type="component" value="Unassembled WGS sequence"/>
</dbReference>
<evidence type="ECO:0000256" key="1">
    <source>
        <dbReference type="SAM" id="Phobius"/>
    </source>
</evidence>
<keyword evidence="3" id="KW-1185">Reference proteome</keyword>
<evidence type="ECO:0000313" key="3">
    <source>
        <dbReference type="Proteomes" id="UP001262754"/>
    </source>
</evidence>
<feature type="transmembrane region" description="Helical" evidence="1">
    <location>
        <begin position="62"/>
        <end position="84"/>
    </location>
</feature>
<dbReference type="InterPro" id="IPR009325">
    <property type="entry name" value="DUF983"/>
</dbReference>
<dbReference type="RefSeq" id="WP_056761966.1">
    <property type="nucleotide sequence ID" value="NZ_BMLD01000012.1"/>
</dbReference>
<name>A0ABU1MZQ3_9CAUL</name>
<dbReference type="EMBL" id="JAVDRL010000006">
    <property type="protein sequence ID" value="MDR6531568.1"/>
    <property type="molecule type" value="Genomic_DNA"/>
</dbReference>
<keyword evidence="1" id="KW-0812">Transmembrane</keyword>
<sequence>MNEQISSCPPPVSMLTGMKRGVRHRCPNCGEGRLYTRYLKVDLDCEVCGHDLARYPADDGPAYFTILIIGHLVVAPLLLFPFIWKMSPALVVPLTVLPLAALTLLLLPRVKGAVIGALWAVGLRKAEDCPGG</sequence>
<accession>A0ABU1MZQ3</accession>
<feature type="transmembrane region" description="Helical" evidence="1">
    <location>
        <begin position="90"/>
        <end position="107"/>
    </location>
</feature>
<keyword evidence="1" id="KW-1133">Transmembrane helix</keyword>
<keyword evidence="1" id="KW-0472">Membrane</keyword>
<proteinExistence type="predicted"/>